<dbReference type="Pfam" id="PF02130">
    <property type="entry name" value="YbeY"/>
    <property type="match status" value="1"/>
</dbReference>
<dbReference type="Proteomes" id="UP000885830">
    <property type="component" value="Unassembled WGS sequence"/>
</dbReference>
<dbReference type="GO" id="GO:0046872">
    <property type="term" value="F:metal ion binding"/>
    <property type="evidence" value="ECO:0007669"/>
    <property type="project" value="UniProtKB-KW"/>
</dbReference>
<organism evidence="8">
    <name type="scientific">Hellea balneolensis</name>
    <dbReference type="NCBI Taxonomy" id="287478"/>
    <lineage>
        <taxon>Bacteria</taxon>
        <taxon>Pseudomonadati</taxon>
        <taxon>Pseudomonadota</taxon>
        <taxon>Alphaproteobacteria</taxon>
        <taxon>Maricaulales</taxon>
        <taxon>Robiginitomaculaceae</taxon>
        <taxon>Hellea</taxon>
    </lineage>
</organism>
<dbReference type="EMBL" id="DRMJ01000399">
    <property type="protein sequence ID" value="HHL43477.1"/>
    <property type="molecule type" value="Genomic_DNA"/>
</dbReference>
<dbReference type="InterPro" id="IPR002036">
    <property type="entry name" value="YbeY"/>
</dbReference>
<evidence type="ECO:0000256" key="7">
    <source>
        <dbReference type="ARBA" id="ARBA00022833"/>
    </source>
</evidence>
<keyword evidence="3" id="KW-0540">Nuclease</keyword>
<keyword evidence="5" id="KW-0255">Endonuclease</keyword>
<proteinExistence type="inferred from homology"/>
<protein>
    <submittedName>
        <fullName evidence="8">rRNA maturation RNase YbeY</fullName>
    </submittedName>
</protein>
<dbReference type="GO" id="GO:0004222">
    <property type="term" value="F:metalloendopeptidase activity"/>
    <property type="evidence" value="ECO:0007669"/>
    <property type="project" value="InterPro"/>
</dbReference>
<evidence type="ECO:0000256" key="2">
    <source>
        <dbReference type="ARBA" id="ARBA00010875"/>
    </source>
</evidence>
<dbReference type="InterPro" id="IPR020549">
    <property type="entry name" value="YbeY_CS"/>
</dbReference>
<keyword evidence="7" id="KW-0862">Zinc</keyword>
<dbReference type="InterPro" id="IPR023091">
    <property type="entry name" value="MetalPrtase_cat_dom_sf_prd"/>
</dbReference>
<evidence type="ECO:0000256" key="3">
    <source>
        <dbReference type="ARBA" id="ARBA00022722"/>
    </source>
</evidence>
<dbReference type="NCBIfam" id="TIGR00043">
    <property type="entry name" value="rRNA maturation RNase YbeY"/>
    <property type="match status" value="1"/>
</dbReference>
<comment type="similarity">
    <text evidence="2">Belongs to the endoribonuclease YbeY family.</text>
</comment>
<dbReference type="GO" id="GO:0004519">
    <property type="term" value="F:endonuclease activity"/>
    <property type="evidence" value="ECO:0007669"/>
    <property type="project" value="UniProtKB-KW"/>
</dbReference>
<evidence type="ECO:0000313" key="8">
    <source>
        <dbReference type="EMBL" id="HHL43477.1"/>
    </source>
</evidence>
<dbReference type="Gene3D" id="3.40.390.30">
    <property type="entry name" value="Metalloproteases ('zincins'), catalytic domain"/>
    <property type="match status" value="1"/>
</dbReference>
<gene>
    <name evidence="8" type="primary">ybeY</name>
    <name evidence="8" type="ORF">ENJ42_07665</name>
</gene>
<evidence type="ECO:0000256" key="5">
    <source>
        <dbReference type="ARBA" id="ARBA00022759"/>
    </source>
</evidence>
<evidence type="ECO:0000256" key="1">
    <source>
        <dbReference type="ARBA" id="ARBA00001947"/>
    </source>
</evidence>
<dbReference type="PANTHER" id="PTHR46986:SF1">
    <property type="entry name" value="ENDORIBONUCLEASE YBEY, CHLOROPLASTIC"/>
    <property type="match status" value="1"/>
</dbReference>
<comment type="caution">
    <text evidence="8">The sequence shown here is derived from an EMBL/GenBank/DDBJ whole genome shotgun (WGS) entry which is preliminary data.</text>
</comment>
<dbReference type="PANTHER" id="PTHR46986">
    <property type="entry name" value="ENDORIBONUCLEASE YBEY, CHLOROPLASTIC"/>
    <property type="match status" value="1"/>
</dbReference>
<sequence length="119" mass="13305">PFGELSLAFVDDAEIQILNRDYRGQDKPTNVLSFPALAPLADRTFLGDIVLAYDTIKAEAEKAGLPMEDHISHLVIHGFLHLNGYDHEMDIDAKNMQDLEIAALARLDISNPYAMREIL</sequence>
<dbReference type="PROSITE" id="PS01306">
    <property type="entry name" value="UPF0054"/>
    <property type="match status" value="1"/>
</dbReference>
<evidence type="ECO:0000256" key="4">
    <source>
        <dbReference type="ARBA" id="ARBA00022723"/>
    </source>
</evidence>
<keyword evidence="4" id="KW-0479">Metal-binding</keyword>
<reference evidence="8" key="1">
    <citation type="journal article" date="2020" name="mSystems">
        <title>Genome- and Community-Level Interaction Insights into Carbon Utilization and Element Cycling Functions of Hydrothermarchaeota in Hydrothermal Sediment.</title>
        <authorList>
            <person name="Zhou Z."/>
            <person name="Liu Y."/>
            <person name="Xu W."/>
            <person name="Pan J."/>
            <person name="Luo Z.H."/>
            <person name="Li M."/>
        </authorList>
    </citation>
    <scope>NUCLEOTIDE SEQUENCE [LARGE SCALE GENOMIC DNA]</scope>
    <source>
        <strain evidence="8">HyVt-485</strain>
    </source>
</reference>
<feature type="non-terminal residue" evidence="8">
    <location>
        <position position="1"/>
    </location>
</feature>
<dbReference type="HAMAP" id="MF_00009">
    <property type="entry name" value="Endoribonucl_YbeY"/>
    <property type="match status" value="1"/>
</dbReference>
<dbReference type="AlphaFoldDB" id="A0A7C5LTD6"/>
<accession>A0A7C5LTD6</accession>
<keyword evidence="6" id="KW-0378">Hydrolase</keyword>
<comment type="cofactor">
    <cofactor evidence="1">
        <name>Zn(2+)</name>
        <dbReference type="ChEBI" id="CHEBI:29105"/>
    </cofactor>
</comment>
<dbReference type="GO" id="GO:0006364">
    <property type="term" value="P:rRNA processing"/>
    <property type="evidence" value="ECO:0007669"/>
    <property type="project" value="InterPro"/>
</dbReference>
<name>A0A7C5LTD6_9PROT</name>
<dbReference type="SUPFAM" id="SSF55486">
    <property type="entry name" value="Metalloproteases ('zincins'), catalytic domain"/>
    <property type="match status" value="1"/>
</dbReference>
<evidence type="ECO:0000256" key="6">
    <source>
        <dbReference type="ARBA" id="ARBA00022801"/>
    </source>
</evidence>